<protein>
    <recommendedName>
        <fullName evidence="2">PWWP domain-containing protein</fullName>
    </recommendedName>
</protein>
<feature type="region of interest" description="Disordered" evidence="1">
    <location>
        <begin position="587"/>
        <end position="624"/>
    </location>
</feature>
<evidence type="ECO:0000259" key="2">
    <source>
        <dbReference type="PROSITE" id="PS50812"/>
    </source>
</evidence>
<dbReference type="EMBL" id="JACTNZ010000005">
    <property type="protein sequence ID" value="KAG5549999.1"/>
    <property type="molecule type" value="Genomic_DNA"/>
</dbReference>
<evidence type="ECO:0000256" key="1">
    <source>
        <dbReference type="SAM" id="MobiDB-lite"/>
    </source>
</evidence>
<dbReference type="AlphaFoldDB" id="A0AAV6KCD8"/>
<gene>
    <name evidence="3" type="ORF">RHGRI_015085</name>
</gene>
<dbReference type="PANTHER" id="PTHR42851">
    <property type="entry name" value="ALDOLASE-RELATED"/>
    <property type="match status" value="1"/>
</dbReference>
<evidence type="ECO:0000313" key="4">
    <source>
        <dbReference type="Proteomes" id="UP000823749"/>
    </source>
</evidence>
<dbReference type="CDD" id="cd05162">
    <property type="entry name" value="PWWP"/>
    <property type="match status" value="1"/>
</dbReference>
<accession>A0AAV6KCD8</accession>
<organism evidence="3 4">
    <name type="scientific">Rhododendron griersonianum</name>
    <dbReference type="NCBI Taxonomy" id="479676"/>
    <lineage>
        <taxon>Eukaryota</taxon>
        <taxon>Viridiplantae</taxon>
        <taxon>Streptophyta</taxon>
        <taxon>Embryophyta</taxon>
        <taxon>Tracheophyta</taxon>
        <taxon>Spermatophyta</taxon>
        <taxon>Magnoliopsida</taxon>
        <taxon>eudicotyledons</taxon>
        <taxon>Gunneridae</taxon>
        <taxon>Pentapetalae</taxon>
        <taxon>asterids</taxon>
        <taxon>Ericales</taxon>
        <taxon>Ericaceae</taxon>
        <taxon>Ericoideae</taxon>
        <taxon>Rhodoreae</taxon>
        <taxon>Rhododendron</taxon>
    </lineage>
</organism>
<reference evidence="3" key="1">
    <citation type="submission" date="2020-08" db="EMBL/GenBank/DDBJ databases">
        <title>Plant Genome Project.</title>
        <authorList>
            <person name="Zhang R.-G."/>
        </authorList>
    </citation>
    <scope>NUCLEOTIDE SEQUENCE</scope>
    <source>
        <strain evidence="3">WSP0</strain>
        <tissue evidence="3">Leaf</tissue>
    </source>
</reference>
<dbReference type="PANTHER" id="PTHR42851:SF19">
    <property type="entry name" value="PWWP DOMAIN-CONTAINING PROTEIN 2-RELATED"/>
    <property type="match status" value="1"/>
</dbReference>
<feature type="region of interest" description="Disordered" evidence="1">
    <location>
        <begin position="822"/>
        <end position="847"/>
    </location>
</feature>
<evidence type="ECO:0000313" key="3">
    <source>
        <dbReference type="EMBL" id="KAG5549999.1"/>
    </source>
</evidence>
<dbReference type="PROSITE" id="PS50812">
    <property type="entry name" value="PWWP"/>
    <property type="match status" value="1"/>
</dbReference>
<dbReference type="InterPro" id="IPR053063">
    <property type="entry name" value="PWWP_domain_containing_PDP"/>
</dbReference>
<dbReference type="Gene3D" id="2.30.30.140">
    <property type="match status" value="1"/>
</dbReference>
<comment type="caution">
    <text evidence="3">The sequence shown here is derived from an EMBL/GenBank/DDBJ whole genome shotgun (WGS) entry which is preliminary data.</text>
</comment>
<feature type="region of interest" description="Disordered" evidence="1">
    <location>
        <begin position="29"/>
        <end position="53"/>
    </location>
</feature>
<feature type="domain" description="PWWP" evidence="2">
    <location>
        <begin position="182"/>
        <end position="231"/>
    </location>
</feature>
<feature type="region of interest" description="Disordered" evidence="1">
    <location>
        <begin position="462"/>
        <end position="491"/>
    </location>
</feature>
<keyword evidence="4" id="KW-1185">Reference proteome</keyword>
<proteinExistence type="predicted"/>
<dbReference type="InterPro" id="IPR000313">
    <property type="entry name" value="PWWP_dom"/>
</dbReference>
<sequence length="847" mass="91522">MGLLMSLGFGDIDLNSDVANGGVHGVDAPESTVGFDGRDSEGLGSAEKANGTGLEMGRLERESDEKLAGVGIGGQIGVNDSAIGLGLNCNLQDIDTFHGVSTCSGQNNEGLGKNCSVSTCSGQNNEGLEKNCSAFSEGTVVDRGGKSIYVAAVSGEDIEIENVKQGSQVKEFRTEKEGQFRVSDLVWAKVKSHPWWPGQIFDPSDASEKARRYSKKDGFLIAFFGDKTFAWNEAPLMKPFQMHFSQMEKQGNTEAFSHAVNCALEEVSRRVEFGLGCSCLSPEVYEKIKTQIVVNSGIHEESSRRDGGDESSSAASFMPVNLLQNVKTVAQYPYGEIDRLESVTARAQLLAISRWRGFYCLPEFQMLGGGWLEDGADIPVIGESKYSEDSICVNKQLLPLRKGKLASQDTSSRKRKISGAGVSSSKKERCLSDLMSRSRSNLSNGVVEQEVKVGRYLNSSSSVKKRKALDSVPDVSGVENKKVSPSTKKQFPAVGESMCRVASQLAMSSPIVKDGSGSNKGGSKRSSRSNSEKSQRRKVIPTEHSSPDEMLSQIYMASRDPVKGYNFLASSVVFLSEFRNSFCLEKSTSRGDKKPTGKVTSKKSGKNCRDVGTTETPGFGGTEDSYWTDMIVQSNTEEQVLFEPEIAKENGSPTVITEATLESGQGLELKQETEVINPEAGITPKGEEGQGSVLKQETEVINPEAGITPEGEEGQGLVLKQETEVINPEAGIKPEVEEEYTPTALKLNFADLESVPSESNLNAIFSRYGPLIESDTEVLKKSKRAKVVFKRRSDAETAFSSSGKFSTFGPSLVSYRLLYLPSTPRKSPTSATKRSKKGATSVEGNGA</sequence>
<dbReference type="SUPFAM" id="SSF63748">
    <property type="entry name" value="Tudor/PWWP/MBT"/>
    <property type="match status" value="1"/>
</dbReference>
<dbReference type="SMART" id="SM00293">
    <property type="entry name" value="PWWP"/>
    <property type="match status" value="1"/>
</dbReference>
<dbReference type="Pfam" id="PF00855">
    <property type="entry name" value="PWWP"/>
    <property type="match status" value="1"/>
</dbReference>
<feature type="region of interest" description="Disordered" evidence="1">
    <location>
        <begin position="507"/>
        <end position="546"/>
    </location>
</feature>
<name>A0AAV6KCD8_9ERIC</name>
<feature type="region of interest" description="Disordered" evidence="1">
    <location>
        <begin position="404"/>
        <end position="434"/>
    </location>
</feature>
<dbReference type="Proteomes" id="UP000823749">
    <property type="component" value="Chromosome 5"/>
</dbReference>